<evidence type="ECO:0000313" key="2">
    <source>
        <dbReference type="EMBL" id="KAK7078883.1"/>
    </source>
</evidence>
<sequence length="312" mass="38518">MDPWAGVAKEKKNKNISTEDVYSYFRQQRQIAKENETRIVVQRKITYAVKERNYETYNYIHEDVGFNSEDDEEQSDTLSSILVRAMRRKEKRREIEEIRKIKQFEEEKKKIEEEKKQCLEAKRKHGDKLRELREAHQLRVLKEQEWRSREVRIARQNKLVEEFLKKKLLQRYFKQFRSLLVIKRENFIKARNHYRLKIVRKAFAKIVVNRDQELIRRDEMATNFYHICIIKKCFTIWKQMFTQDIRVFSVTPKAMEERRKQLEIAAVHYNALTLRRCVWVWKWWAVDEHLHRRTQIQHAKDHHRRFKIFKAL</sequence>
<dbReference type="AlphaFoldDB" id="A0AAN8XED2"/>
<reference evidence="2 3" key="1">
    <citation type="submission" date="2023-11" db="EMBL/GenBank/DDBJ databases">
        <title>Halocaridina rubra genome assembly.</title>
        <authorList>
            <person name="Smith C."/>
        </authorList>
    </citation>
    <scope>NUCLEOTIDE SEQUENCE [LARGE SCALE GENOMIC DNA]</scope>
    <source>
        <strain evidence="2">EP-1</strain>
        <tissue evidence="2">Whole</tissue>
    </source>
</reference>
<protein>
    <submittedName>
        <fullName evidence="2">Uncharacterized protein</fullName>
    </submittedName>
</protein>
<feature type="coiled-coil region" evidence="1">
    <location>
        <begin position="88"/>
        <end position="124"/>
    </location>
</feature>
<comment type="caution">
    <text evidence="2">The sequence shown here is derived from an EMBL/GenBank/DDBJ whole genome shotgun (WGS) entry which is preliminary data.</text>
</comment>
<organism evidence="2 3">
    <name type="scientific">Halocaridina rubra</name>
    <name type="common">Hawaiian red shrimp</name>
    <dbReference type="NCBI Taxonomy" id="373956"/>
    <lineage>
        <taxon>Eukaryota</taxon>
        <taxon>Metazoa</taxon>
        <taxon>Ecdysozoa</taxon>
        <taxon>Arthropoda</taxon>
        <taxon>Crustacea</taxon>
        <taxon>Multicrustacea</taxon>
        <taxon>Malacostraca</taxon>
        <taxon>Eumalacostraca</taxon>
        <taxon>Eucarida</taxon>
        <taxon>Decapoda</taxon>
        <taxon>Pleocyemata</taxon>
        <taxon>Caridea</taxon>
        <taxon>Atyoidea</taxon>
        <taxon>Atyidae</taxon>
        <taxon>Halocaridina</taxon>
    </lineage>
</organism>
<name>A0AAN8XED2_HALRR</name>
<gene>
    <name evidence="2" type="ORF">SK128_005355</name>
</gene>
<proteinExistence type="predicted"/>
<keyword evidence="3" id="KW-1185">Reference proteome</keyword>
<evidence type="ECO:0000256" key="1">
    <source>
        <dbReference type="SAM" id="Coils"/>
    </source>
</evidence>
<dbReference type="EMBL" id="JAXCGZ010007636">
    <property type="protein sequence ID" value="KAK7078883.1"/>
    <property type="molecule type" value="Genomic_DNA"/>
</dbReference>
<keyword evidence="1" id="KW-0175">Coiled coil</keyword>
<evidence type="ECO:0000313" key="3">
    <source>
        <dbReference type="Proteomes" id="UP001381693"/>
    </source>
</evidence>
<dbReference type="Proteomes" id="UP001381693">
    <property type="component" value="Unassembled WGS sequence"/>
</dbReference>
<accession>A0AAN8XED2</accession>